<dbReference type="InterPro" id="IPR033867">
    <property type="entry name" value="Mrt4"/>
</dbReference>
<reference evidence="11" key="1">
    <citation type="submission" date="2019-03" db="EMBL/GenBank/DDBJ databases">
        <title>Genome sequencing and reference-guided assembly of Black Bengal Goat (Capra hircus).</title>
        <authorList>
            <person name="Siddiki A.Z."/>
            <person name="Baten A."/>
            <person name="Billah M."/>
            <person name="Alam M.A.U."/>
            <person name="Shawrob K.S.M."/>
            <person name="Saha S."/>
            <person name="Chowdhury M."/>
            <person name="Rahman A.H."/>
            <person name="Stear M."/>
            <person name="Miah G."/>
            <person name="Das G.B."/>
            <person name="Hossain M.M."/>
            <person name="Kumkum M."/>
            <person name="Islam M.S."/>
            <person name="Mollah A.M."/>
            <person name="Ahsan A."/>
            <person name="Tusar F."/>
            <person name="Khan M.K.I."/>
        </authorList>
    </citation>
    <scope>NUCLEOTIDE SEQUENCE [LARGE SCALE GENOMIC DNA]</scope>
</reference>
<comment type="function">
    <text evidence="1 8">Component of the ribosome assembly machinery. Nuclear paralog of the ribosomal protein P0, it binds pre-60S subunits at an early stage of assembly in the nucleolus, and is replaced by P0 in cytoplasmic pre-60S subunits and mature 80S ribosomes.</text>
</comment>
<comment type="similarity">
    <text evidence="2 8">Belongs to the universal ribosomal protein uL10 family.</text>
</comment>
<dbReference type="Pfam" id="PF17777">
    <property type="entry name" value="RL10P_insert"/>
    <property type="match status" value="1"/>
</dbReference>
<dbReference type="Ensembl" id="ENSCHIT00010005940.1">
    <property type="protein sequence ID" value="ENSCHIP00010004271.1"/>
    <property type="gene ID" value="ENSCHIG00010003078.1"/>
</dbReference>
<dbReference type="Gene3D" id="3.30.70.1730">
    <property type="match status" value="1"/>
</dbReference>
<dbReference type="CDD" id="cd05796">
    <property type="entry name" value="Ribosomal_P0_like"/>
    <property type="match status" value="1"/>
</dbReference>
<reference evidence="11" key="2">
    <citation type="submission" date="2025-08" db="UniProtKB">
        <authorList>
            <consortium name="Ensembl"/>
        </authorList>
    </citation>
    <scope>IDENTIFICATION</scope>
</reference>
<dbReference type="Gene3D" id="3.90.105.20">
    <property type="match status" value="1"/>
</dbReference>
<dbReference type="GO" id="GO:0003723">
    <property type="term" value="F:RNA binding"/>
    <property type="evidence" value="ECO:0007669"/>
    <property type="project" value="TreeGrafter"/>
</dbReference>
<sequence>MLERHSGDLGVALQATGCSHGSLASFPRWAPSSRVPKGRQGSETSRFLSHHLPFFFSVLVSLTKTAKKGLELKQNLIEELRKCVDTYKYLFIFSVANMRNSKLKDIRNAWKHSRMFFGKNKVMMVALGRSPSDEYKDNLHQVSKKLRGEVGLLFTNRTKEEVDEWFTKYTEMDYARAGNKATFTVNLDPGPLEQFPHSMEPQLRQLGLPTALKKGVVTLLSDYEVCKEGDVLTPEQARVLKLFGYEMAEFKVSIKYMWDAQSGRFQQMGDDLPESAPESEGESEEDDDS</sequence>
<evidence type="ECO:0000256" key="7">
    <source>
        <dbReference type="ARBA" id="ARBA00066238"/>
    </source>
</evidence>
<dbReference type="GO" id="GO:0030687">
    <property type="term" value="C:preribosome, large subunit precursor"/>
    <property type="evidence" value="ECO:0007669"/>
    <property type="project" value="TreeGrafter"/>
</dbReference>
<dbReference type="InterPro" id="IPR051742">
    <property type="entry name" value="Ribosome_Assembly_uL10"/>
</dbReference>
<evidence type="ECO:0000256" key="4">
    <source>
        <dbReference type="ARBA" id="ARBA00022517"/>
    </source>
</evidence>
<keyword evidence="3 8" id="KW-0963">Cytoplasm</keyword>
<keyword evidence="5" id="KW-0597">Phosphoprotein</keyword>
<dbReference type="Pfam" id="PF00466">
    <property type="entry name" value="Ribosomal_L10"/>
    <property type="match status" value="1"/>
</dbReference>
<dbReference type="InterPro" id="IPR001790">
    <property type="entry name" value="Ribosomal_uL10"/>
</dbReference>
<dbReference type="SUPFAM" id="SSF160369">
    <property type="entry name" value="Ribosomal protein L10-like"/>
    <property type="match status" value="1"/>
</dbReference>
<keyword evidence="4 8" id="KW-0690">Ribosome biogenesis</keyword>
<evidence type="ECO:0000259" key="10">
    <source>
        <dbReference type="Pfam" id="PF17777"/>
    </source>
</evidence>
<comment type="subcellular location">
    <subcellularLocation>
        <location evidence="8">Cytoplasm</location>
    </subcellularLocation>
    <subcellularLocation>
        <location evidence="8">Nucleus</location>
        <location evidence="8">Nucleolus</location>
    </subcellularLocation>
</comment>
<name>A0A8C2NHB1_CAPHI</name>
<keyword evidence="6 8" id="KW-0539">Nucleus</keyword>
<evidence type="ECO:0000256" key="6">
    <source>
        <dbReference type="ARBA" id="ARBA00023242"/>
    </source>
</evidence>
<dbReference type="AlphaFoldDB" id="A0A8C2NHB1"/>
<feature type="domain" description="Large ribosomal subunit protein uL10-like insertion" evidence="10">
    <location>
        <begin position="175"/>
        <end position="244"/>
    </location>
</feature>
<dbReference type="PANTHER" id="PTHR45841">
    <property type="entry name" value="MRNA TURNOVER PROTEIN 4 MRTO4"/>
    <property type="match status" value="1"/>
</dbReference>
<evidence type="ECO:0000256" key="5">
    <source>
        <dbReference type="ARBA" id="ARBA00022553"/>
    </source>
</evidence>
<dbReference type="FunFam" id="3.30.70.1730:FF:000004">
    <property type="entry name" value="Ribosome assembly factor mrt4"/>
    <property type="match status" value="1"/>
</dbReference>
<dbReference type="GO" id="GO:0000956">
    <property type="term" value="P:nuclear-transcribed mRNA catabolic process"/>
    <property type="evidence" value="ECO:0007669"/>
    <property type="project" value="TreeGrafter"/>
</dbReference>
<accession>A0A8C2NHB1</accession>
<proteinExistence type="inferred from homology"/>
<protein>
    <recommendedName>
        <fullName evidence="8">Ribosome assembly factor mrt4</fullName>
    </recommendedName>
</protein>
<comment type="subunit">
    <text evidence="7">Associates with the pre-60S ribosomal particle. Interacts with MINAS-60 (product of an alternative open reading frame of RBM10).</text>
</comment>
<dbReference type="FunFam" id="3.90.105.20:FF:000002">
    <property type="entry name" value="Ribosome assembly factor mrt4"/>
    <property type="match status" value="1"/>
</dbReference>
<dbReference type="GO" id="GO:0005737">
    <property type="term" value="C:cytoplasm"/>
    <property type="evidence" value="ECO:0007669"/>
    <property type="project" value="UniProtKB-SubCell"/>
</dbReference>
<dbReference type="GO" id="GO:0006364">
    <property type="term" value="P:rRNA processing"/>
    <property type="evidence" value="ECO:0007669"/>
    <property type="project" value="TreeGrafter"/>
</dbReference>
<evidence type="ECO:0000256" key="1">
    <source>
        <dbReference type="ARBA" id="ARBA00004046"/>
    </source>
</evidence>
<dbReference type="GO" id="GO:0005730">
    <property type="term" value="C:nucleolus"/>
    <property type="evidence" value="ECO:0007669"/>
    <property type="project" value="UniProtKB-SubCell"/>
</dbReference>
<evidence type="ECO:0000256" key="9">
    <source>
        <dbReference type="SAM" id="MobiDB-lite"/>
    </source>
</evidence>
<dbReference type="GO" id="GO:0000027">
    <property type="term" value="P:ribosomal large subunit assembly"/>
    <property type="evidence" value="ECO:0007669"/>
    <property type="project" value="InterPro"/>
</dbReference>
<dbReference type="PANTHER" id="PTHR45841:SF1">
    <property type="entry name" value="MRNA TURNOVER PROTEIN 4 HOMOLOG"/>
    <property type="match status" value="1"/>
</dbReference>
<dbReference type="InterPro" id="IPR043141">
    <property type="entry name" value="Ribosomal_uL10-like_sf"/>
</dbReference>
<feature type="compositionally biased region" description="Acidic residues" evidence="9">
    <location>
        <begin position="271"/>
        <end position="289"/>
    </location>
</feature>
<dbReference type="InterPro" id="IPR043164">
    <property type="entry name" value="Ribosomal_uL10-like_insert_sf"/>
</dbReference>
<feature type="region of interest" description="Disordered" evidence="9">
    <location>
        <begin position="266"/>
        <end position="289"/>
    </location>
</feature>
<evidence type="ECO:0000313" key="11">
    <source>
        <dbReference type="Ensembl" id="ENSCHIP00010004271.1"/>
    </source>
</evidence>
<dbReference type="InterPro" id="IPR040637">
    <property type="entry name" value="Ribosomal_uL10-like_insert"/>
</dbReference>
<evidence type="ECO:0000256" key="3">
    <source>
        <dbReference type="ARBA" id="ARBA00022490"/>
    </source>
</evidence>
<organism evidence="11">
    <name type="scientific">Capra hircus</name>
    <name type="common">Goat</name>
    <dbReference type="NCBI Taxonomy" id="9925"/>
    <lineage>
        <taxon>Eukaryota</taxon>
        <taxon>Metazoa</taxon>
        <taxon>Chordata</taxon>
        <taxon>Craniata</taxon>
        <taxon>Vertebrata</taxon>
        <taxon>Euteleostomi</taxon>
        <taxon>Mammalia</taxon>
        <taxon>Eutheria</taxon>
        <taxon>Laurasiatheria</taxon>
        <taxon>Artiodactyla</taxon>
        <taxon>Ruminantia</taxon>
        <taxon>Pecora</taxon>
        <taxon>Bovidae</taxon>
        <taxon>Caprinae</taxon>
        <taxon>Capra</taxon>
    </lineage>
</organism>
<evidence type="ECO:0000256" key="2">
    <source>
        <dbReference type="ARBA" id="ARBA00008889"/>
    </source>
</evidence>
<evidence type="ECO:0000256" key="8">
    <source>
        <dbReference type="RuleBase" id="RU364039"/>
    </source>
</evidence>